<dbReference type="Gene3D" id="1.10.10.10">
    <property type="entry name" value="Winged helix-like DNA-binding domain superfamily/Winged helix DNA-binding domain"/>
    <property type="match status" value="1"/>
</dbReference>
<dbReference type="SUPFAM" id="SSF46894">
    <property type="entry name" value="C-terminal effector domain of the bipartite response regulators"/>
    <property type="match status" value="1"/>
</dbReference>
<comment type="caution">
    <text evidence="5">The sequence shown here is derived from an EMBL/GenBank/DDBJ whole genome shotgun (WGS) entry which is preliminary data.</text>
</comment>
<dbReference type="GO" id="GO:0003677">
    <property type="term" value="F:DNA binding"/>
    <property type="evidence" value="ECO:0007669"/>
    <property type="project" value="UniProtKB-KW"/>
</dbReference>
<evidence type="ECO:0000256" key="3">
    <source>
        <dbReference type="ARBA" id="ARBA00023163"/>
    </source>
</evidence>
<dbReference type="Pfam" id="PF00196">
    <property type="entry name" value="GerE"/>
    <property type="match status" value="1"/>
</dbReference>
<dbReference type="InterPro" id="IPR005143">
    <property type="entry name" value="TF_LuxR_autoind-bd_dom"/>
</dbReference>
<dbReference type="PRINTS" id="PR00038">
    <property type="entry name" value="HTHLUXR"/>
</dbReference>
<dbReference type="GO" id="GO:0006355">
    <property type="term" value="P:regulation of DNA-templated transcription"/>
    <property type="evidence" value="ECO:0007669"/>
    <property type="project" value="InterPro"/>
</dbReference>
<keyword evidence="2" id="KW-0238">DNA-binding</keyword>
<evidence type="ECO:0000313" key="6">
    <source>
        <dbReference type="Proteomes" id="UP000188543"/>
    </source>
</evidence>
<dbReference type="AlphaFoldDB" id="A0A1V2X6W5"/>
<dbReference type="PANTHER" id="PTHR44688">
    <property type="entry name" value="DNA-BINDING TRANSCRIPTIONAL ACTIVATOR DEVR_DOSR"/>
    <property type="match status" value="1"/>
</dbReference>
<dbReference type="RefSeq" id="WP_006490829.1">
    <property type="nucleotide sequence ID" value="NZ_CADETK010000018.1"/>
</dbReference>
<dbReference type="Proteomes" id="UP000188543">
    <property type="component" value="Unassembled WGS sequence"/>
</dbReference>
<dbReference type="SMR" id="A0A1V2X6W5"/>
<dbReference type="SMART" id="SM00421">
    <property type="entry name" value="HTH_LUXR"/>
    <property type="match status" value="1"/>
</dbReference>
<dbReference type="EMBL" id="MUTJ01000064">
    <property type="protein sequence ID" value="ONU83101.1"/>
    <property type="molecule type" value="Genomic_DNA"/>
</dbReference>
<dbReference type="OrthoDB" id="9774661at2"/>
<dbReference type="GeneID" id="56560911"/>
<dbReference type="PROSITE" id="PS00622">
    <property type="entry name" value="HTH_LUXR_1"/>
    <property type="match status" value="1"/>
</dbReference>
<accession>A0A1V2X6W5</accession>
<dbReference type="InterPro" id="IPR036693">
    <property type="entry name" value="TF_LuxR_autoind-bd_dom_sf"/>
</dbReference>
<evidence type="ECO:0000259" key="4">
    <source>
        <dbReference type="PROSITE" id="PS50043"/>
    </source>
</evidence>
<organism evidence="5 6">
    <name type="scientific">Burkholderia cenocepacia</name>
    <dbReference type="NCBI Taxonomy" id="95486"/>
    <lineage>
        <taxon>Bacteria</taxon>
        <taxon>Pseudomonadati</taxon>
        <taxon>Pseudomonadota</taxon>
        <taxon>Betaproteobacteria</taxon>
        <taxon>Burkholderiales</taxon>
        <taxon>Burkholderiaceae</taxon>
        <taxon>Burkholderia</taxon>
        <taxon>Burkholderia cepacia complex</taxon>
    </lineage>
</organism>
<dbReference type="Gene3D" id="3.30.450.80">
    <property type="entry name" value="Transcription factor LuxR-like, autoinducer-binding domain"/>
    <property type="match status" value="1"/>
</dbReference>
<dbReference type="PROSITE" id="PS50043">
    <property type="entry name" value="HTH_LUXR_2"/>
    <property type="match status" value="1"/>
</dbReference>
<dbReference type="InterPro" id="IPR000792">
    <property type="entry name" value="Tscrpt_reg_LuxR_C"/>
</dbReference>
<proteinExistence type="predicted"/>
<gene>
    <name evidence="5" type="ORF">A8E72_20660</name>
</gene>
<dbReference type="InterPro" id="IPR016032">
    <property type="entry name" value="Sig_transdc_resp-reg_C-effctor"/>
</dbReference>
<sequence>MDLTILHDCFDALQRAPTAEAAFPPIAAAAAALGFRYCVYGLRRTLPLARPDMQIVGNHPREWEHRYVKFGYVTIDPIIKRVASQPRPVVWNAFDEPGDTAFWHDAACFGMRYGWSHGGYDRAGNLGVLTLVRDTTPLDADEISRLRAPCASLSHAAHAYLMPRLADPIAPVGTGLTLREREVLAWTADGKTAYEIGMIFGIAERTVKFHLQNAVVKLDAMNKTHAATKAAMLGLLP</sequence>
<evidence type="ECO:0000256" key="2">
    <source>
        <dbReference type="ARBA" id="ARBA00023125"/>
    </source>
</evidence>
<protein>
    <submittedName>
        <fullName evidence="5">LuxR family transcriptional regulator</fullName>
    </submittedName>
</protein>
<feature type="domain" description="HTH luxR-type" evidence="4">
    <location>
        <begin position="168"/>
        <end position="234"/>
    </location>
</feature>
<dbReference type="Pfam" id="PF03472">
    <property type="entry name" value="Autoind_bind"/>
    <property type="match status" value="1"/>
</dbReference>
<dbReference type="InterPro" id="IPR036388">
    <property type="entry name" value="WH-like_DNA-bd_sf"/>
</dbReference>
<evidence type="ECO:0000313" key="5">
    <source>
        <dbReference type="EMBL" id="ONU83101.1"/>
    </source>
</evidence>
<keyword evidence="1" id="KW-0805">Transcription regulation</keyword>
<reference evidence="5 6" key="1">
    <citation type="submission" date="2016-08" db="EMBL/GenBank/DDBJ databases">
        <authorList>
            <person name="Seilhamer J.J."/>
        </authorList>
    </citation>
    <scope>NUCLEOTIDE SEQUENCE [LARGE SCALE GENOMIC DNA]</scope>
    <source>
        <strain evidence="5 6">VC14762</strain>
    </source>
</reference>
<dbReference type="CDD" id="cd06170">
    <property type="entry name" value="LuxR_C_like"/>
    <property type="match status" value="1"/>
</dbReference>
<name>A0A1V2X6W5_9BURK</name>
<dbReference type="PANTHER" id="PTHR44688:SF16">
    <property type="entry name" value="DNA-BINDING TRANSCRIPTIONAL ACTIVATOR DEVR_DOSR"/>
    <property type="match status" value="1"/>
</dbReference>
<evidence type="ECO:0000256" key="1">
    <source>
        <dbReference type="ARBA" id="ARBA00023015"/>
    </source>
</evidence>
<dbReference type="SUPFAM" id="SSF75516">
    <property type="entry name" value="Pheromone-binding domain of LuxR-like quorum-sensing transcription factors"/>
    <property type="match status" value="1"/>
</dbReference>
<dbReference type="DNASU" id="6927984"/>
<keyword evidence="3" id="KW-0804">Transcription</keyword>